<keyword evidence="1" id="KW-0732">Signal</keyword>
<dbReference type="Proteomes" id="UP000318478">
    <property type="component" value="Unassembled WGS sequence"/>
</dbReference>
<sequence length="313" mass="33197" precursor="true">MINSALRLIELVRRHGIAVGAAAALAATAPSAHALVTLSADPAVPTGAVVETLNPENFSPASRGIAGTRQLRMTFQNPTEFVVGEIILAVDLNGNDGGMVLDFYEVEDVNASGWAPIGDPLETITLGLDVDLPATTERLSLALTESNLFTLPARNTDAQGYGIEISNLDQATSLGLLRHSNSGADEFIGGTYYDESGGAPASGTRDWGIWLLETNEAPPVPGDTDGDMVVELFDDLDPIRTNYLQPVTFRSEGDLNGDEFVDFADFRQWKDAYLATGATISASDIAFLNVPEPSAVCLLLMGLSAAARRRSRG</sequence>
<dbReference type="InterPro" id="IPR013424">
    <property type="entry name" value="Ice-binding_C"/>
</dbReference>
<proteinExistence type="predicted"/>
<evidence type="ECO:0000313" key="3">
    <source>
        <dbReference type="Proteomes" id="UP000318478"/>
    </source>
</evidence>
<dbReference type="AlphaFoldDB" id="A0A5C5XWL4"/>
<feature type="chain" id="PRO_5023132959" evidence="1">
    <location>
        <begin position="35"/>
        <end position="313"/>
    </location>
</feature>
<evidence type="ECO:0000256" key="1">
    <source>
        <dbReference type="SAM" id="SignalP"/>
    </source>
</evidence>
<evidence type="ECO:0000313" key="2">
    <source>
        <dbReference type="EMBL" id="TWT66889.1"/>
    </source>
</evidence>
<feature type="signal peptide" evidence="1">
    <location>
        <begin position="1"/>
        <end position="34"/>
    </location>
</feature>
<organism evidence="2 3">
    <name type="scientific">Posidoniimonas polymericola</name>
    <dbReference type="NCBI Taxonomy" id="2528002"/>
    <lineage>
        <taxon>Bacteria</taxon>
        <taxon>Pseudomonadati</taxon>
        <taxon>Planctomycetota</taxon>
        <taxon>Planctomycetia</taxon>
        <taxon>Pirellulales</taxon>
        <taxon>Lacipirellulaceae</taxon>
        <taxon>Posidoniimonas</taxon>
    </lineage>
</organism>
<keyword evidence="3" id="KW-1185">Reference proteome</keyword>
<dbReference type="RefSeq" id="WP_146591308.1">
    <property type="nucleotide sequence ID" value="NZ_SJPO01000014.1"/>
</dbReference>
<gene>
    <name evidence="2" type="ORF">Pla123a_45900</name>
</gene>
<dbReference type="EMBL" id="SJPO01000014">
    <property type="protein sequence ID" value="TWT66889.1"/>
    <property type="molecule type" value="Genomic_DNA"/>
</dbReference>
<protein>
    <submittedName>
        <fullName evidence="2">Uncharacterized protein</fullName>
    </submittedName>
</protein>
<comment type="caution">
    <text evidence="2">The sequence shown here is derived from an EMBL/GenBank/DDBJ whole genome shotgun (WGS) entry which is preliminary data.</text>
</comment>
<dbReference type="OrthoDB" id="276481at2"/>
<accession>A0A5C5XWL4</accession>
<dbReference type="NCBIfam" id="TIGR02595">
    <property type="entry name" value="PEP_CTERM"/>
    <property type="match status" value="1"/>
</dbReference>
<name>A0A5C5XWL4_9BACT</name>
<reference evidence="2 3" key="1">
    <citation type="submission" date="2019-02" db="EMBL/GenBank/DDBJ databases">
        <title>Deep-cultivation of Planctomycetes and their phenomic and genomic characterization uncovers novel biology.</title>
        <authorList>
            <person name="Wiegand S."/>
            <person name="Jogler M."/>
            <person name="Boedeker C."/>
            <person name="Pinto D."/>
            <person name="Vollmers J."/>
            <person name="Rivas-Marin E."/>
            <person name="Kohn T."/>
            <person name="Peeters S.H."/>
            <person name="Heuer A."/>
            <person name="Rast P."/>
            <person name="Oberbeckmann S."/>
            <person name="Bunk B."/>
            <person name="Jeske O."/>
            <person name="Meyerdierks A."/>
            <person name="Storesund J.E."/>
            <person name="Kallscheuer N."/>
            <person name="Luecker S."/>
            <person name="Lage O.M."/>
            <person name="Pohl T."/>
            <person name="Merkel B.J."/>
            <person name="Hornburger P."/>
            <person name="Mueller R.-W."/>
            <person name="Bruemmer F."/>
            <person name="Labrenz M."/>
            <person name="Spormann A.M."/>
            <person name="Op Den Camp H."/>
            <person name="Overmann J."/>
            <person name="Amann R."/>
            <person name="Jetten M.S.M."/>
            <person name="Mascher T."/>
            <person name="Medema M.H."/>
            <person name="Devos D.P."/>
            <person name="Kaster A.-K."/>
            <person name="Ovreas L."/>
            <person name="Rohde M."/>
            <person name="Galperin M.Y."/>
            <person name="Jogler C."/>
        </authorList>
    </citation>
    <scope>NUCLEOTIDE SEQUENCE [LARGE SCALE GENOMIC DNA]</scope>
    <source>
        <strain evidence="2 3">Pla123a</strain>
    </source>
</reference>